<dbReference type="EMBL" id="UGGQ01000006">
    <property type="protein sequence ID" value="STO16730.1"/>
    <property type="molecule type" value="Genomic_DNA"/>
</dbReference>
<gene>
    <name evidence="1" type="ORF">FYZ43_05385</name>
    <name evidence="2" type="ORF">HHJ74_11450</name>
    <name evidence="3" type="ORF">NCTC11819_01302</name>
</gene>
<dbReference type="Proteomes" id="UP000255284">
    <property type="component" value="Unassembled WGS sequence"/>
</dbReference>
<dbReference type="OrthoDB" id="4965902at2"/>
<comment type="caution">
    <text evidence="2">The sequence shown here is derived from an EMBL/GenBank/DDBJ whole genome shotgun (WGS) entry which is preliminary data.</text>
</comment>
<dbReference type="AlphaFoldDB" id="A0A2X1TMF8"/>
<evidence type="ECO:0000313" key="4">
    <source>
        <dbReference type="Proteomes" id="UP000255284"/>
    </source>
</evidence>
<evidence type="ECO:0000313" key="2">
    <source>
        <dbReference type="EMBL" id="NMW94269.1"/>
    </source>
</evidence>
<dbReference type="Proteomes" id="UP000582487">
    <property type="component" value="Unassembled WGS sequence"/>
</dbReference>
<dbReference type="GeneID" id="61168630"/>
<sequence>MRRETLTSIESDFLAELRQQLLKRPRAASLTAEQAAHALKLTQAILDTPTTLSEQVGAVCRTGAVCDWLGISRQAVHKAVQDQRILGFQTLDNKWIYPVWQFEAPEIYEACIHGLPPVLDVLDSRGVNGIEAAAWFAAPNRALTGTLAGKAPLQAFSWEPEPPVSVLVAAAKRATPPAKPRPLPRLSEVCAVSI</sequence>
<dbReference type="Proteomes" id="UP001209486">
    <property type="component" value="Unassembled WGS sequence"/>
</dbReference>
<evidence type="ECO:0000313" key="1">
    <source>
        <dbReference type="EMBL" id="MCU9968845.1"/>
    </source>
</evidence>
<dbReference type="EMBL" id="JABCUV010000038">
    <property type="protein sequence ID" value="NMW94269.1"/>
    <property type="molecule type" value="Genomic_DNA"/>
</dbReference>
<organism evidence="2 5">
    <name type="scientific">Mobiluncus mulieris</name>
    <dbReference type="NCBI Taxonomy" id="2052"/>
    <lineage>
        <taxon>Bacteria</taxon>
        <taxon>Bacillati</taxon>
        <taxon>Actinomycetota</taxon>
        <taxon>Actinomycetes</taxon>
        <taxon>Actinomycetales</taxon>
        <taxon>Actinomycetaceae</taxon>
        <taxon>Mobiluncus</taxon>
    </lineage>
</organism>
<evidence type="ECO:0000313" key="6">
    <source>
        <dbReference type="Proteomes" id="UP001209486"/>
    </source>
</evidence>
<dbReference type="EMBL" id="VSZY01000006">
    <property type="protein sequence ID" value="MCU9968845.1"/>
    <property type="molecule type" value="Genomic_DNA"/>
</dbReference>
<name>A0A2X1TMF8_9ACTO</name>
<protein>
    <submittedName>
        <fullName evidence="2">Uncharacterized protein</fullName>
    </submittedName>
</protein>
<evidence type="ECO:0000313" key="5">
    <source>
        <dbReference type="Proteomes" id="UP000582487"/>
    </source>
</evidence>
<reference evidence="3 4" key="1">
    <citation type="submission" date="2018-06" db="EMBL/GenBank/DDBJ databases">
        <authorList>
            <consortium name="Pathogen Informatics"/>
            <person name="Doyle S."/>
        </authorList>
    </citation>
    <scope>NUCLEOTIDE SEQUENCE [LARGE SCALE GENOMIC DNA]</scope>
    <source>
        <strain evidence="3 4">NCTC11819</strain>
    </source>
</reference>
<proteinExistence type="predicted"/>
<reference evidence="1 6" key="2">
    <citation type="submission" date="2019-08" db="EMBL/GenBank/DDBJ databases">
        <title>Comparison of rpoB and gyrB Sequences from Mobiluncus Species and Development of a Multiplex PCR Method for Clinical Detection of Mobiluncus curtisii and Mobiluncus mulieris.</title>
        <authorList>
            <person name="Yang L."/>
            <person name="Shen Y."/>
            <person name="Xu G."/>
            <person name="Shu L.-B."/>
            <person name="Hu J."/>
            <person name="Zhang R."/>
            <person name="Wang Y."/>
            <person name="Zhou H.-W."/>
            <person name="Zhang X."/>
        </authorList>
    </citation>
    <scope>NUCLEOTIDE SEQUENCE [LARGE SCALE GENOMIC DNA]</scope>
    <source>
        <strain evidence="1 6">M26</strain>
    </source>
</reference>
<accession>A0A2X1TMF8</accession>
<evidence type="ECO:0000313" key="3">
    <source>
        <dbReference type="EMBL" id="STO16730.1"/>
    </source>
</evidence>
<dbReference type="RefSeq" id="WP_004011683.1">
    <property type="nucleotide sequence ID" value="NZ_CAMUNX010000024.1"/>
</dbReference>
<reference evidence="2 5" key="3">
    <citation type="submission" date="2020-04" db="EMBL/GenBank/DDBJ databases">
        <title>Antimicrobial susceptibility and clonality of vaginal-derived multi-drug resistant Mobiluncus isolates in China.</title>
        <authorList>
            <person name="Zhang X."/>
        </authorList>
    </citation>
    <scope>NUCLEOTIDE SEQUENCE [LARGE SCALE GENOMIC DNA]</scope>
    <source>
        <strain evidence="2 5">7</strain>
    </source>
</reference>